<dbReference type="GO" id="GO:0015970">
    <property type="term" value="P:guanosine tetraphosphate biosynthetic process"/>
    <property type="evidence" value="ECO:0007669"/>
    <property type="project" value="UniProtKB-UniPathway"/>
</dbReference>
<evidence type="ECO:0000256" key="1">
    <source>
        <dbReference type="ARBA" id="ARBA00004976"/>
    </source>
</evidence>
<organism evidence="10 11">
    <name type="scientific">Weissella kandleri</name>
    <dbReference type="NCBI Taxonomy" id="1616"/>
    <lineage>
        <taxon>Bacteria</taxon>
        <taxon>Bacillati</taxon>
        <taxon>Bacillota</taxon>
        <taxon>Bacilli</taxon>
        <taxon>Lactobacillales</taxon>
        <taxon>Lactobacillaceae</taxon>
        <taxon>Weissella</taxon>
    </lineage>
</organism>
<comment type="caution">
    <text evidence="10">The sequence shown here is derived from an EMBL/GenBank/DDBJ whole genome shotgun (WGS) entry which is preliminary data.</text>
</comment>
<comment type="pathway">
    <text evidence="1">Purine metabolism; ppGpp biosynthesis; ppGpp from GTP: step 1/2.</text>
</comment>
<feature type="region of interest" description="Disordered" evidence="8">
    <location>
        <begin position="195"/>
        <end position="217"/>
    </location>
</feature>
<dbReference type="Pfam" id="PF04607">
    <property type="entry name" value="RelA_SpoT"/>
    <property type="match status" value="1"/>
</dbReference>
<feature type="domain" description="RelA/SpoT" evidence="9">
    <location>
        <begin position="44"/>
        <end position="165"/>
    </location>
</feature>
<gene>
    <name evidence="10" type="ORF">IV73_GL000059</name>
</gene>
<dbReference type="OrthoDB" id="9789634at2"/>
<evidence type="ECO:0000259" key="9">
    <source>
        <dbReference type="SMART" id="SM00954"/>
    </source>
</evidence>
<evidence type="ECO:0000256" key="2">
    <source>
        <dbReference type="ARBA" id="ARBA00007476"/>
    </source>
</evidence>
<accession>A0A0R2JMB6</accession>
<evidence type="ECO:0000256" key="8">
    <source>
        <dbReference type="SAM" id="MobiDB-lite"/>
    </source>
</evidence>
<evidence type="ECO:0000256" key="3">
    <source>
        <dbReference type="ARBA" id="ARBA00011881"/>
    </source>
</evidence>
<proteinExistence type="inferred from homology"/>
<dbReference type="FunFam" id="3.30.460.10:FF:000012">
    <property type="entry name" value="GTP pyrophosphokinase YjbM"/>
    <property type="match status" value="1"/>
</dbReference>
<dbReference type="SMART" id="SM00954">
    <property type="entry name" value="RelA_SpoT"/>
    <property type="match status" value="1"/>
</dbReference>
<dbReference type="CDD" id="cd05399">
    <property type="entry name" value="NT_Rel-Spo_like"/>
    <property type="match status" value="1"/>
</dbReference>
<evidence type="ECO:0000256" key="6">
    <source>
        <dbReference type="ARBA" id="ARBA00022777"/>
    </source>
</evidence>
<dbReference type="AlphaFoldDB" id="A0A0R2JMB6"/>
<comment type="subunit">
    <text evidence="3">Homotetramer.</text>
</comment>
<keyword evidence="6" id="KW-0418">Kinase</keyword>
<dbReference type="UniPathway" id="UPA00908">
    <property type="reaction ID" value="UER00884"/>
</dbReference>
<dbReference type="GO" id="GO:0005524">
    <property type="term" value="F:ATP binding"/>
    <property type="evidence" value="ECO:0007669"/>
    <property type="project" value="UniProtKB-KW"/>
</dbReference>
<evidence type="ECO:0000313" key="10">
    <source>
        <dbReference type="EMBL" id="KRN75575.1"/>
    </source>
</evidence>
<dbReference type="PANTHER" id="PTHR47837:SF2">
    <property type="entry name" value="GTP PYROPHOSPHOKINASE YWAC"/>
    <property type="match status" value="1"/>
</dbReference>
<feature type="compositionally biased region" description="Basic and acidic residues" evidence="8">
    <location>
        <begin position="208"/>
        <end position="217"/>
    </location>
</feature>
<keyword evidence="5" id="KW-0547">Nucleotide-binding</keyword>
<evidence type="ECO:0000256" key="7">
    <source>
        <dbReference type="ARBA" id="ARBA00022840"/>
    </source>
</evidence>
<name>A0A0R2JMB6_9LACO</name>
<dbReference type="EMBL" id="JQBP01000001">
    <property type="protein sequence ID" value="KRN75575.1"/>
    <property type="molecule type" value="Genomic_DNA"/>
</dbReference>
<protein>
    <recommendedName>
        <fullName evidence="9">RelA/SpoT domain-containing protein</fullName>
    </recommendedName>
</protein>
<reference evidence="10 11" key="1">
    <citation type="journal article" date="2015" name="Genome Announc.">
        <title>Expanding the biotechnology potential of lactobacilli through comparative genomics of 213 strains and associated genera.</title>
        <authorList>
            <person name="Sun Z."/>
            <person name="Harris H.M."/>
            <person name="McCann A."/>
            <person name="Guo C."/>
            <person name="Argimon S."/>
            <person name="Zhang W."/>
            <person name="Yang X."/>
            <person name="Jeffery I.B."/>
            <person name="Cooney J.C."/>
            <person name="Kagawa T.F."/>
            <person name="Liu W."/>
            <person name="Song Y."/>
            <person name="Salvetti E."/>
            <person name="Wrobel A."/>
            <person name="Rasinkangas P."/>
            <person name="Parkhill J."/>
            <person name="Rea M.C."/>
            <person name="O'Sullivan O."/>
            <person name="Ritari J."/>
            <person name="Douillard F.P."/>
            <person name="Paul Ross R."/>
            <person name="Yang R."/>
            <person name="Briner A.E."/>
            <person name="Felis G.E."/>
            <person name="de Vos W.M."/>
            <person name="Barrangou R."/>
            <person name="Klaenhammer T.R."/>
            <person name="Caufield P.W."/>
            <person name="Cui Y."/>
            <person name="Zhang H."/>
            <person name="O'Toole P.W."/>
        </authorList>
    </citation>
    <scope>NUCLEOTIDE SEQUENCE [LARGE SCALE GENOMIC DNA]</scope>
    <source>
        <strain evidence="10 11">DSM 20593</strain>
    </source>
</reference>
<dbReference type="Gene3D" id="3.30.460.10">
    <property type="entry name" value="Beta Polymerase, domain 2"/>
    <property type="match status" value="1"/>
</dbReference>
<dbReference type="PANTHER" id="PTHR47837">
    <property type="entry name" value="GTP PYROPHOSPHOKINASE YJBM"/>
    <property type="match status" value="1"/>
</dbReference>
<comment type="similarity">
    <text evidence="2">Belongs to the RelA/SpoT family.</text>
</comment>
<dbReference type="Proteomes" id="UP000051655">
    <property type="component" value="Unassembled WGS sequence"/>
</dbReference>
<dbReference type="InterPro" id="IPR052366">
    <property type="entry name" value="GTP_Pyrophosphokinase"/>
</dbReference>
<dbReference type="InterPro" id="IPR007685">
    <property type="entry name" value="RelA_SpoT"/>
</dbReference>
<keyword evidence="4" id="KW-0808">Transferase</keyword>
<evidence type="ECO:0000256" key="5">
    <source>
        <dbReference type="ARBA" id="ARBA00022741"/>
    </source>
</evidence>
<keyword evidence="7" id="KW-0067">ATP-binding</keyword>
<sequence length="217" mass="25798">MIENWQNFLRPYEQAVAELKVKFRALREEYIQTGVETPIEFVTGRVKSVDAIKEKLVRRHVDEDRIEQDMQDLAGIRIMTQFTNDIYTVVDLIRARNDMVVLEERDYVTNSKPSGYRSYHIVIEYPIETAQGERKILAEIQIRTMQMNVWATIEHAMNYKYDGTYPEDMEDKLREVAELTFKVDDLFQEMHQEISESQHALRNHTKRDHVQDENNNL</sequence>
<dbReference type="Gene3D" id="1.10.287.860">
    <property type="entry name" value="Nucleotidyltransferase"/>
    <property type="match status" value="1"/>
</dbReference>
<dbReference type="STRING" id="1616.IV73_GL000059"/>
<dbReference type="GO" id="GO:0016301">
    <property type="term" value="F:kinase activity"/>
    <property type="evidence" value="ECO:0007669"/>
    <property type="project" value="UniProtKB-KW"/>
</dbReference>
<evidence type="ECO:0000313" key="11">
    <source>
        <dbReference type="Proteomes" id="UP000051655"/>
    </source>
</evidence>
<dbReference type="SUPFAM" id="SSF81301">
    <property type="entry name" value="Nucleotidyltransferase"/>
    <property type="match status" value="1"/>
</dbReference>
<dbReference type="PATRIC" id="fig|1616.3.peg.59"/>
<evidence type="ECO:0000256" key="4">
    <source>
        <dbReference type="ARBA" id="ARBA00022679"/>
    </source>
</evidence>
<dbReference type="InterPro" id="IPR043519">
    <property type="entry name" value="NT_sf"/>
</dbReference>
<dbReference type="RefSeq" id="WP_057753242.1">
    <property type="nucleotide sequence ID" value="NZ_JQBP01000001.1"/>
</dbReference>
<keyword evidence="11" id="KW-1185">Reference proteome</keyword>